<organism evidence="6 7">
    <name type="scientific">Debaryomyces hansenii (strain ATCC 36239 / CBS 767 / BCRC 21394 / JCM 1990 / NBRC 0083 / IGC 2968)</name>
    <name type="common">Yeast</name>
    <name type="synonym">Torulaspora hansenii</name>
    <dbReference type="NCBI Taxonomy" id="284592"/>
    <lineage>
        <taxon>Eukaryota</taxon>
        <taxon>Fungi</taxon>
        <taxon>Dikarya</taxon>
        <taxon>Ascomycota</taxon>
        <taxon>Saccharomycotina</taxon>
        <taxon>Pichiomycetes</taxon>
        <taxon>Debaryomycetaceae</taxon>
        <taxon>Debaryomyces</taxon>
    </lineage>
</organism>
<feature type="region of interest" description="Disordered" evidence="4">
    <location>
        <begin position="277"/>
        <end position="304"/>
    </location>
</feature>
<evidence type="ECO:0000256" key="3">
    <source>
        <dbReference type="ARBA" id="ARBA00023315"/>
    </source>
</evidence>
<dbReference type="GO" id="GO:0005783">
    <property type="term" value="C:endoplasmic reticulum"/>
    <property type="evidence" value="ECO:0007669"/>
    <property type="project" value="TreeGrafter"/>
</dbReference>
<evidence type="ECO:0000256" key="1">
    <source>
        <dbReference type="ARBA" id="ARBA00008655"/>
    </source>
</evidence>
<evidence type="ECO:0000259" key="5">
    <source>
        <dbReference type="Pfam" id="PF16076"/>
    </source>
</evidence>
<dbReference type="KEGG" id="dha:DEHA2D17336g"/>
<accession>Q6BRD0</accession>
<evidence type="ECO:0000313" key="6">
    <source>
        <dbReference type="EMBL" id="CAG87413.2"/>
    </source>
</evidence>
<dbReference type="PANTHER" id="PTHR10983">
    <property type="entry name" value="1-ACYLGLYCEROL-3-PHOSPHATE ACYLTRANSFERASE-RELATED"/>
    <property type="match status" value="1"/>
</dbReference>
<dbReference type="RefSeq" id="XP_459240.2">
    <property type="nucleotide sequence ID" value="XM_459240.2"/>
</dbReference>
<dbReference type="InParanoid" id="Q6BRD0"/>
<dbReference type="GO" id="GO:0036149">
    <property type="term" value="P:phosphatidylinositol acyl-chain remodeling"/>
    <property type="evidence" value="ECO:0007669"/>
    <property type="project" value="TreeGrafter"/>
</dbReference>
<keyword evidence="2" id="KW-0808">Transferase</keyword>
<dbReference type="OMA" id="RSKFSEW"/>
<dbReference type="Pfam" id="PF16076">
    <property type="entry name" value="Acyltransf_C"/>
    <property type="match status" value="1"/>
</dbReference>
<dbReference type="GO" id="GO:0016746">
    <property type="term" value="F:acyltransferase activity"/>
    <property type="evidence" value="ECO:0007669"/>
    <property type="project" value="UniProtKB-KW"/>
</dbReference>
<feature type="region of interest" description="Disordered" evidence="4">
    <location>
        <begin position="185"/>
        <end position="207"/>
    </location>
</feature>
<keyword evidence="7" id="KW-1185">Reference proteome</keyword>
<feature type="compositionally biased region" description="Polar residues" evidence="4">
    <location>
        <begin position="277"/>
        <end position="289"/>
    </location>
</feature>
<evidence type="ECO:0000313" key="7">
    <source>
        <dbReference type="Proteomes" id="UP000000599"/>
    </source>
</evidence>
<dbReference type="eggNOG" id="KOG1505">
    <property type="taxonomic scope" value="Eukaryota"/>
</dbReference>
<feature type="domain" description="Acyltransferase C-terminal" evidence="5">
    <location>
        <begin position="219"/>
        <end position="276"/>
    </location>
</feature>
<name>Q6BRD0_DEBHA</name>
<dbReference type="InterPro" id="IPR032098">
    <property type="entry name" value="Acyltransf_C"/>
</dbReference>
<dbReference type="OrthoDB" id="189226at2759"/>
<reference evidence="6 7" key="1">
    <citation type="journal article" date="2004" name="Nature">
        <title>Genome evolution in yeasts.</title>
        <authorList>
            <consortium name="Genolevures"/>
            <person name="Dujon B."/>
            <person name="Sherman D."/>
            <person name="Fischer G."/>
            <person name="Durrens P."/>
            <person name="Casaregola S."/>
            <person name="Lafontaine I."/>
            <person name="de Montigny J."/>
            <person name="Marck C."/>
            <person name="Neuveglise C."/>
            <person name="Talla E."/>
            <person name="Goffard N."/>
            <person name="Frangeul L."/>
            <person name="Aigle M."/>
            <person name="Anthouard V."/>
            <person name="Babour A."/>
            <person name="Barbe V."/>
            <person name="Barnay S."/>
            <person name="Blanchin S."/>
            <person name="Beckerich J.M."/>
            <person name="Beyne E."/>
            <person name="Bleykasten C."/>
            <person name="Boisrame A."/>
            <person name="Boyer J."/>
            <person name="Cattolico L."/>
            <person name="Confanioleri F."/>
            <person name="de Daruvar A."/>
            <person name="Despons L."/>
            <person name="Fabre E."/>
            <person name="Fairhead C."/>
            <person name="Ferry-Dumazet H."/>
            <person name="Groppi A."/>
            <person name="Hantraye F."/>
            <person name="Hennequin C."/>
            <person name="Jauniaux N."/>
            <person name="Joyet P."/>
            <person name="Kachouri R."/>
            <person name="Kerrest A."/>
            <person name="Koszul R."/>
            <person name="Lemaire M."/>
            <person name="Lesur I."/>
            <person name="Ma L."/>
            <person name="Muller H."/>
            <person name="Nicaud J.M."/>
            <person name="Nikolski M."/>
            <person name="Oztas S."/>
            <person name="Ozier-Kalogeropoulos O."/>
            <person name="Pellenz S."/>
            <person name="Potier S."/>
            <person name="Richard G.F."/>
            <person name="Straub M.L."/>
            <person name="Suleau A."/>
            <person name="Swennene D."/>
            <person name="Tekaia F."/>
            <person name="Wesolowski-Louvel M."/>
            <person name="Westhof E."/>
            <person name="Wirth B."/>
            <person name="Zeniou-Meyer M."/>
            <person name="Zivanovic I."/>
            <person name="Bolotin-Fukuhara M."/>
            <person name="Thierry A."/>
            <person name="Bouchier C."/>
            <person name="Caudron B."/>
            <person name="Scarpelli C."/>
            <person name="Gaillardin C."/>
            <person name="Weissenbach J."/>
            <person name="Wincker P."/>
            <person name="Souciet J.L."/>
        </authorList>
    </citation>
    <scope>NUCLEOTIDE SEQUENCE [LARGE SCALE GENOMIC DNA]</scope>
    <source>
        <strain evidence="7">ATCC 36239 / CBS 767 / BCRC 21394 / JCM 1990 / NBRC 0083 / IGC 2968</strain>
    </source>
</reference>
<dbReference type="FunCoup" id="Q6BRD0">
    <property type="interactions" value="38"/>
</dbReference>
<evidence type="ECO:0000256" key="2">
    <source>
        <dbReference type="ARBA" id="ARBA00022679"/>
    </source>
</evidence>
<proteinExistence type="inferred from homology"/>
<dbReference type="STRING" id="284592.Q6BRD0"/>
<gene>
    <name evidence="6" type="ordered locus">DEHA2D17336g</name>
</gene>
<dbReference type="Proteomes" id="UP000000599">
    <property type="component" value="Chromosome D"/>
</dbReference>
<dbReference type="GeneID" id="2901500"/>
<dbReference type="AlphaFoldDB" id="Q6BRD0"/>
<keyword evidence="3" id="KW-0012">Acyltransferase</keyword>
<sequence length="304" mass="34787">MNGVNFVVTGDDINTDSAIIISNHKSLVDFIAMAYLARYTNDMSNNEENEKSFKNLTLPRINFFTWFKLWRIPSIRVLINLAKCDENWELESSLSKIVFGKISKSKVPEWIVLFPEVNIWTEEDSSLQKAQGEKFYLPTLQNILYPRFSAFYNVISTLNSKEHSKFNQLYDVSVLYESKSIESKTPTNKASKDESNAVSSSETPQDKGVNLVSPNLLEIFSSDNPITIHIHVKSKRLSRVPTKRSKIEKWLENTWVEKDKFLDQWKTDLSKATTFSVNKGRTPQNSPPQIKTGVFRSGSIKSSI</sequence>
<dbReference type="HOGENOM" id="CLU_059043_0_0_1"/>
<dbReference type="EMBL" id="CR382136">
    <property type="protein sequence ID" value="CAG87413.2"/>
    <property type="molecule type" value="Genomic_DNA"/>
</dbReference>
<dbReference type="PANTHER" id="PTHR10983:SF70">
    <property type="entry name" value="PROTEIN MUM3"/>
    <property type="match status" value="1"/>
</dbReference>
<dbReference type="VEuPathDB" id="FungiDB:DEHA2D17336g"/>
<evidence type="ECO:0000256" key="4">
    <source>
        <dbReference type="SAM" id="MobiDB-lite"/>
    </source>
</evidence>
<protein>
    <submittedName>
        <fullName evidence="6">DEHA2D17336p</fullName>
    </submittedName>
</protein>
<comment type="similarity">
    <text evidence="1">Belongs to the 1-acyl-sn-glycerol-3-phosphate acyltransferase family.</text>
</comment>